<name>A0A060QC31_9PROT</name>
<gene>
    <name evidence="1" type="ORF">ASAP_0168</name>
</gene>
<reference evidence="1 2" key="2">
    <citation type="journal article" date="2014" name="PLoS ONE">
        <title>Evolution of mitochondria reconstructed from the energy metabolism of living bacteria.</title>
        <authorList>
            <person name="Degli Esposti M."/>
            <person name="Chouaia B."/>
            <person name="Comandatore F."/>
            <person name="Crotti E."/>
            <person name="Sassera D."/>
            <person name="Lievens P.M."/>
            <person name="Daffonchio D."/>
            <person name="Bandi C."/>
        </authorList>
    </citation>
    <scope>NUCLEOTIDE SEQUENCE [LARGE SCALE GENOMIC DNA]</scope>
    <source>
        <strain evidence="1 2">SF2.1</strain>
    </source>
</reference>
<protein>
    <submittedName>
        <fullName evidence="1">Uncharacterized protein</fullName>
    </submittedName>
</protein>
<evidence type="ECO:0000313" key="2">
    <source>
        <dbReference type="Proteomes" id="UP000027583"/>
    </source>
</evidence>
<dbReference type="Proteomes" id="UP000027583">
    <property type="component" value="Unassembled WGS sequence"/>
</dbReference>
<dbReference type="AlphaFoldDB" id="A0A060QC31"/>
<proteinExistence type="predicted"/>
<evidence type="ECO:0000313" key="1">
    <source>
        <dbReference type="EMBL" id="CDG38213.1"/>
    </source>
</evidence>
<comment type="caution">
    <text evidence="1">The sequence shown here is derived from an EMBL/GenBank/DDBJ whole genome shotgun (WGS) entry which is preliminary data.</text>
</comment>
<accession>A0A060QC31</accession>
<dbReference type="EMBL" id="CBLX010000003">
    <property type="protein sequence ID" value="CDG38213.1"/>
    <property type="molecule type" value="Genomic_DNA"/>
</dbReference>
<sequence length="40" mass="4518">MIAVGKWCGHCLDPAPCGNIRRKSWHGAQDLESKKNLRKL</sequence>
<reference evidence="1 2" key="1">
    <citation type="journal article" date="2014" name="Genome Biol. Evol.">
        <title>Acetic acid bacteria genomes reveal functional traits for adaptation to life in insect guts.</title>
        <authorList>
            <person name="Chouaia B."/>
            <person name="Gaiarsa S."/>
            <person name="Crotti E."/>
            <person name="Comandatore F."/>
            <person name="Degli Esposti M."/>
            <person name="Ricci I."/>
            <person name="Alma A."/>
            <person name="Favia G."/>
            <person name="Bandi C."/>
            <person name="Daffonchio D."/>
        </authorList>
    </citation>
    <scope>NUCLEOTIDE SEQUENCE [LARGE SCALE GENOMIC DNA]</scope>
    <source>
        <strain evidence="1 2">SF2.1</strain>
    </source>
</reference>
<organism evidence="1 2">
    <name type="scientific">Asaia bogorensis</name>
    <dbReference type="NCBI Taxonomy" id="91915"/>
    <lineage>
        <taxon>Bacteria</taxon>
        <taxon>Pseudomonadati</taxon>
        <taxon>Pseudomonadota</taxon>
        <taxon>Alphaproteobacteria</taxon>
        <taxon>Acetobacterales</taxon>
        <taxon>Acetobacteraceae</taxon>
        <taxon>Asaia</taxon>
    </lineage>
</organism>